<protein>
    <submittedName>
        <fullName evidence="1">Uncharacterized protein</fullName>
    </submittedName>
</protein>
<accession>A0AAD2H8M3</accession>
<comment type="caution">
    <text evidence="1">The sequence shown here is derived from an EMBL/GenBank/DDBJ whole genome shotgun (WGS) entry which is preliminary data.</text>
</comment>
<proteinExistence type="predicted"/>
<evidence type="ECO:0000313" key="1">
    <source>
        <dbReference type="EMBL" id="CAK5269432.1"/>
    </source>
</evidence>
<sequence>MFCLLRDVRSRAHLTWPRMLKFETNFENRNPNFRGNTLLRGKGQKQVGESNADGPALNQSVGWDRALRVETWEASPGGIVGKEHLEEDWHGLKGVREAHPGQRTAESARLDRRVCTLNCHNAAIFHHGVMAFVLHSLPDNHLGAPLVR</sequence>
<dbReference type="Proteomes" id="UP001295794">
    <property type="component" value="Unassembled WGS sequence"/>
</dbReference>
<keyword evidence="2" id="KW-1185">Reference proteome</keyword>
<reference evidence="1" key="1">
    <citation type="submission" date="2023-11" db="EMBL/GenBank/DDBJ databases">
        <authorList>
            <person name="De Vega J J."/>
            <person name="De Vega J J."/>
        </authorList>
    </citation>
    <scope>NUCLEOTIDE SEQUENCE</scope>
</reference>
<gene>
    <name evidence="1" type="ORF">MYCIT1_LOCUS13144</name>
</gene>
<evidence type="ECO:0000313" key="2">
    <source>
        <dbReference type="Proteomes" id="UP001295794"/>
    </source>
</evidence>
<organism evidence="1 2">
    <name type="scientific">Mycena citricolor</name>
    <dbReference type="NCBI Taxonomy" id="2018698"/>
    <lineage>
        <taxon>Eukaryota</taxon>
        <taxon>Fungi</taxon>
        <taxon>Dikarya</taxon>
        <taxon>Basidiomycota</taxon>
        <taxon>Agaricomycotina</taxon>
        <taxon>Agaricomycetes</taxon>
        <taxon>Agaricomycetidae</taxon>
        <taxon>Agaricales</taxon>
        <taxon>Marasmiineae</taxon>
        <taxon>Mycenaceae</taxon>
        <taxon>Mycena</taxon>
    </lineage>
</organism>
<dbReference type="AlphaFoldDB" id="A0AAD2H8M3"/>
<dbReference type="EMBL" id="CAVNYO010000147">
    <property type="protein sequence ID" value="CAK5269432.1"/>
    <property type="molecule type" value="Genomic_DNA"/>
</dbReference>
<name>A0AAD2H8M3_9AGAR</name>